<dbReference type="Proteomes" id="UP000266861">
    <property type="component" value="Unassembled WGS sequence"/>
</dbReference>
<dbReference type="EMBL" id="PQFF01000096">
    <property type="protein sequence ID" value="RHZ82929.1"/>
    <property type="molecule type" value="Genomic_DNA"/>
</dbReference>
<reference evidence="1 2" key="1">
    <citation type="submission" date="2018-08" db="EMBL/GenBank/DDBJ databases">
        <title>Genome and evolution of the arbuscular mycorrhizal fungus Diversispora epigaea (formerly Glomus versiforme) and its bacterial endosymbionts.</title>
        <authorList>
            <person name="Sun X."/>
            <person name="Fei Z."/>
            <person name="Harrison M."/>
        </authorList>
    </citation>
    <scope>NUCLEOTIDE SEQUENCE [LARGE SCALE GENOMIC DNA]</scope>
    <source>
        <strain evidence="1 2">IT104</strain>
    </source>
</reference>
<comment type="caution">
    <text evidence="1">The sequence shown here is derived from an EMBL/GenBank/DDBJ whole genome shotgun (WGS) entry which is preliminary data.</text>
</comment>
<gene>
    <name evidence="1" type="ORF">Glove_103g167</name>
</gene>
<sequence>MSIKLEGLKTSTYDRKDKKKIYHQLVNSAKMYNPNWDIDVNTICVMSILAC</sequence>
<evidence type="ECO:0000313" key="1">
    <source>
        <dbReference type="EMBL" id="RHZ82929.1"/>
    </source>
</evidence>
<evidence type="ECO:0000313" key="2">
    <source>
        <dbReference type="Proteomes" id="UP000266861"/>
    </source>
</evidence>
<keyword evidence="2" id="KW-1185">Reference proteome</keyword>
<accession>A0A397J3Q4</accession>
<name>A0A397J3Q4_9GLOM</name>
<protein>
    <submittedName>
        <fullName evidence="1">Uncharacterized protein</fullName>
    </submittedName>
</protein>
<organism evidence="1 2">
    <name type="scientific">Diversispora epigaea</name>
    <dbReference type="NCBI Taxonomy" id="1348612"/>
    <lineage>
        <taxon>Eukaryota</taxon>
        <taxon>Fungi</taxon>
        <taxon>Fungi incertae sedis</taxon>
        <taxon>Mucoromycota</taxon>
        <taxon>Glomeromycotina</taxon>
        <taxon>Glomeromycetes</taxon>
        <taxon>Diversisporales</taxon>
        <taxon>Diversisporaceae</taxon>
        <taxon>Diversispora</taxon>
    </lineage>
</organism>
<dbReference type="AlphaFoldDB" id="A0A397J3Q4"/>
<proteinExistence type="predicted"/>